<gene>
    <name evidence="2" type="ORF">OPV22_012804</name>
</gene>
<dbReference type="Proteomes" id="UP001222027">
    <property type="component" value="Unassembled WGS sequence"/>
</dbReference>
<sequence>MISINFFLILLLFNKVIDGLTDPPTYMVWVDEARLLKSKSADYCDQYGSGTSLLLPTLSPLYNAREEDDDDDGSLKVGSVVEDTGCGGLLFSEGLN</sequence>
<feature type="chain" id="PRO_5043552435" evidence="1">
    <location>
        <begin position="20"/>
        <end position="96"/>
    </location>
</feature>
<reference evidence="2 3" key="1">
    <citation type="submission" date="2022-12" db="EMBL/GenBank/DDBJ databases">
        <title>Chromosome-scale assembly of the Ensete ventricosum genome.</title>
        <authorList>
            <person name="Dussert Y."/>
            <person name="Stocks J."/>
            <person name="Wendawek A."/>
            <person name="Woldeyes F."/>
            <person name="Nichols R.A."/>
            <person name="Borrell J.S."/>
        </authorList>
    </citation>
    <scope>NUCLEOTIDE SEQUENCE [LARGE SCALE GENOMIC DNA]</scope>
    <source>
        <strain evidence="3">cv. Maze</strain>
        <tissue evidence="2">Seeds</tissue>
    </source>
</reference>
<accession>A0AAV8R5Y0</accession>
<comment type="caution">
    <text evidence="2">The sequence shown here is derived from an EMBL/GenBank/DDBJ whole genome shotgun (WGS) entry which is preliminary data.</text>
</comment>
<evidence type="ECO:0000313" key="3">
    <source>
        <dbReference type="Proteomes" id="UP001222027"/>
    </source>
</evidence>
<name>A0AAV8R5Y0_ENSVE</name>
<protein>
    <submittedName>
        <fullName evidence="2">Uncharacterized protein</fullName>
    </submittedName>
</protein>
<organism evidence="2 3">
    <name type="scientific">Ensete ventricosum</name>
    <name type="common">Abyssinian banana</name>
    <name type="synonym">Musa ensete</name>
    <dbReference type="NCBI Taxonomy" id="4639"/>
    <lineage>
        <taxon>Eukaryota</taxon>
        <taxon>Viridiplantae</taxon>
        <taxon>Streptophyta</taxon>
        <taxon>Embryophyta</taxon>
        <taxon>Tracheophyta</taxon>
        <taxon>Spermatophyta</taxon>
        <taxon>Magnoliopsida</taxon>
        <taxon>Liliopsida</taxon>
        <taxon>Zingiberales</taxon>
        <taxon>Musaceae</taxon>
        <taxon>Ensete</taxon>
    </lineage>
</organism>
<evidence type="ECO:0000256" key="1">
    <source>
        <dbReference type="SAM" id="SignalP"/>
    </source>
</evidence>
<dbReference type="AlphaFoldDB" id="A0AAV8R5Y0"/>
<proteinExistence type="predicted"/>
<evidence type="ECO:0000313" key="2">
    <source>
        <dbReference type="EMBL" id="KAJ8491083.1"/>
    </source>
</evidence>
<keyword evidence="3" id="KW-1185">Reference proteome</keyword>
<keyword evidence="1" id="KW-0732">Signal</keyword>
<feature type="signal peptide" evidence="1">
    <location>
        <begin position="1"/>
        <end position="19"/>
    </location>
</feature>
<dbReference type="EMBL" id="JAQQAF010000004">
    <property type="protein sequence ID" value="KAJ8491083.1"/>
    <property type="molecule type" value="Genomic_DNA"/>
</dbReference>